<dbReference type="AlphaFoldDB" id="A0A1H5X124"/>
<gene>
    <name evidence="1" type="ORF">Tchl_0130</name>
</gene>
<dbReference type="InterPro" id="IPR010376">
    <property type="entry name" value="GBBH-like_N"/>
</dbReference>
<dbReference type="STRING" id="96773.Tchl_0130"/>
<dbReference type="Pfam" id="PF06155">
    <property type="entry name" value="GBBH-like_N"/>
    <property type="match status" value="1"/>
</dbReference>
<reference evidence="1 2" key="1">
    <citation type="submission" date="2016-12" db="EMBL/GenBank/DDBJ databases">
        <title>Complete genome sequence of Thauera chlorobenzoica, a Betaproteobacterium degrading haloaromatics anaerobically to CO2 and halides.</title>
        <authorList>
            <person name="Goris T."/>
            <person name="Mergelsberg M."/>
            <person name="Boll M."/>
        </authorList>
    </citation>
    <scope>NUCLEOTIDE SEQUENCE [LARGE SCALE GENOMIC DNA]</scope>
    <source>
        <strain evidence="1 2">3CB1</strain>
    </source>
</reference>
<dbReference type="RefSeq" id="WP_075146696.1">
    <property type="nucleotide sequence ID" value="NZ_CP018839.1"/>
</dbReference>
<proteinExistence type="predicted"/>
<dbReference type="Gene3D" id="3.30.2020.30">
    <property type="match status" value="1"/>
</dbReference>
<dbReference type="PANTHER" id="PTHR35303">
    <property type="entry name" value="OS02G0197800 PROTEIN"/>
    <property type="match status" value="1"/>
</dbReference>
<dbReference type="InterPro" id="IPR038492">
    <property type="entry name" value="GBBH-like_N_sf"/>
</dbReference>
<evidence type="ECO:0000313" key="2">
    <source>
        <dbReference type="Proteomes" id="UP000185739"/>
    </source>
</evidence>
<accession>A0A1H5X124</accession>
<dbReference type="EMBL" id="CP018839">
    <property type="protein sequence ID" value="APR03006.1"/>
    <property type="molecule type" value="Genomic_DNA"/>
</dbReference>
<keyword evidence="2" id="KW-1185">Reference proteome</keyword>
<dbReference type="KEGG" id="tcl:Tchl_0130"/>
<dbReference type="OrthoDB" id="9794178at2"/>
<protein>
    <submittedName>
        <fullName evidence="1">Uncharacterized protein</fullName>
    </submittedName>
</protein>
<sequence length="140" mass="15543">MAGLDSNTPIPTEITLHSSSKRLEIAFDDGSRFFLPFEFLRVYSPSAEVRGHGRGQETLQQGKRDVDIVNLVPVGNYAVKPEFSDGHDSGLYSWDYLYMLGCDQEALWADYLERLERAGGTRDPALVPPPAPRGGCGHHH</sequence>
<dbReference type="PANTHER" id="PTHR35303:SF5">
    <property type="entry name" value="OS02G0197800 PROTEIN"/>
    <property type="match status" value="1"/>
</dbReference>
<dbReference type="Proteomes" id="UP000185739">
    <property type="component" value="Chromosome"/>
</dbReference>
<evidence type="ECO:0000313" key="1">
    <source>
        <dbReference type="EMBL" id="APR03006.1"/>
    </source>
</evidence>
<name>A0A1H5X124_9RHOO</name>
<organism evidence="1 2">
    <name type="scientific">Thauera chlorobenzoica</name>
    <dbReference type="NCBI Taxonomy" id="96773"/>
    <lineage>
        <taxon>Bacteria</taxon>
        <taxon>Pseudomonadati</taxon>
        <taxon>Pseudomonadota</taxon>
        <taxon>Betaproteobacteria</taxon>
        <taxon>Rhodocyclales</taxon>
        <taxon>Zoogloeaceae</taxon>
        <taxon>Thauera</taxon>
    </lineage>
</organism>